<keyword evidence="2" id="KW-0418">Kinase</keyword>
<keyword evidence="2" id="KW-0808">Transferase</keyword>
<gene>
    <name evidence="2" type="ORF">FHX71_004176</name>
</gene>
<dbReference type="InterPro" id="IPR000719">
    <property type="entry name" value="Prot_kinase_dom"/>
</dbReference>
<dbReference type="InterPro" id="IPR011009">
    <property type="entry name" value="Kinase-like_dom_sf"/>
</dbReference>
<proteinExistence type="predicted"/>
<evidence type="ECO:0000313" key="2">
    <source>
        <dbReference type="EMBL" id="MBA8810200.1"/>
    </source>
</evidence>
<dbReference type="GO" id="GO:0005524">
    <property type="term" value="F:ATP binding"/>
    <property type="evidence" value="ECO:0007669"/>
    <property type="project" value="InterPro"/>
</dbReference>
<evidence type="ECO:0000313" key="3">
    <source>
        <dbReference type="Proteomes" id="UP000540568"/>
    </source>
</evidence>
<name>A0A7W3JC98_9MICO</name>
<protein>
    <submittedName>
        <fullName evidence="2">Serine/threonine-protein kinase</fullName>
        <ecNumber evidence="2">2.7.11.1</ecNumber>
    </submittedName>
</protein>
<dbReference type="Gene3D" id="1.10.510.10">
    <property type="entry name" value="Transferase(Phosphotransferase) domain 1"/>
    <property type="match status" value="1"/>
</dbReference>
<reference evidence="2 3" key="1">
    <citation type="submission" date="2020-07" db="EMBL/GenBank/DDBJ databases">
        <title>Sequencing the genomes of 1000 actinobacteria strains.</title>
        <authorList>
            <person name="Klenk H.-P."/>
        </authorList>
    </citation>
    <scope>NUCLEOTIDE SEQUENCE [LARGE SCALE GENOMIC DNA]</scope>
    <source>
        <strain evidence="2 3">DSM 44121</strain>
    </source>
</reference>
<keyword evidence="3" id="KW-1185">Reference proteome</keyword>
<dbReference type="EMBL" id="JACGWV010000002">
    <property type="protein sequence ID" value="MBA8810200.1"/>
    <property type="molecule type" value="Genomic_DNA"/>
</dbReference>
<dbReference type="Proteomes" id="UP000540568">
    <property type="component" value="Unassembled WGS sequence"/>
</dbReference>
<dbReference type="AlphaFoldDB" id="A0A7W3JC98"/>
<organism evidence="2 3">
    <name type="scientific">Promicromonospora sukumoe</name>
    <dbReference type="NCBI Taxonomy" id="88382"/>
    <lineage>
        <taxon>Bacteria</taxon>
        <taxon>Bacillati</taxon>
        <taxon>Actinomycetota</taxon>
        <taxon>Actinomycetes</taxon>
        <taxon>Micrococcales</taxon>
        <taxon>Promicromonosporaceae</taxon>
        <taxon>Promicromonospora</taxon>
    </lineage>
</organism>
<dbReference type="GO" id="GO:0004674">
    <property type="term" value="F:protein serine/threonine kinase activity"/>
    <property type="evidence" value="ECO:0007669"/>
    <property type="project" value="UniProtKB-EC"/>
</dbReference>
<accession>A0A7W3JC98</accession>
<dbReference type="SUPFAM" id="SSF56112">
    <property type="entry name" value="Protein kinase-like (PK-like)"/>
    <property type="match status" value="1"/>
</dbReference>
<dbReference type="EC" id="2.7.11.1" evidence="2"/>
<feature type="domain" description="Protein kinase" evidence="1">
    <location>
        <begin position="14"/>
        <end position="280"/>
    </location>
</feature>
<sequence length="280" mass="30156">MIVTDLDGLPVRLRAPHDLSFTARWGRVFAVLDQQDSGNLCLGIEGPAGRVFVKYAGAPTVRYDGDVAEAAAQARRAAEVYRALAHPTLVTLREAVDVGAGHALVFDWTDATPVGRQYEQSHVVRGMDLAARVDAVRQVYDFHAHAAALGWVAIDLYDGSVMVQPGTGRVVLCDLDLYERAPVVNRMGRMWGSSRFMSPEEYELGAPIDQVTNVVALGTLAHTFLGDDATRSPAAWAGSAAQLAVADRATHPDRDARWPSVAALAEAWRAAVNLPACRTA</sequence>
<dbReference type="PROSITE" id="PS50011">
    <property type="entry name" value="PROTEIN_KINASE_DOM"/>
    <property type="match status" value="1"/>
</dbReference>
<evidence type="ECO:0000259" key="1">
    <source>
        <dbReference type="PROSITE" id="PS50011"/>
    </source>
</evidence>
<comment type="caution">
    <text evidence="2">The sequence shown here is derived from an EMBL/GenBank/DDBJ whole genome shotgun (WGS) entry which is preliminary data.</text>
</comment>
<dbReference type="RefSeq" id="WP_182619344.1">
    <property type="nucleotide sequence ID" value="NZ_BAAATF010000010.1"/>
</dbReference>